<protein>
    <submittedName>
        <fullName evidence="1">Uncharacterized protein</fullName>
    </submittedName>
</protein>
<proteinExistence type="predicted"/>
<name>A0A6A6F2I9_9PEZI</name>
<sequence length="253" mass="27623">MTILPTNPMYLSLHGQYKLICSKLETLRAAVVFGELASGLLRLASSGTGELDALLDTEMLKGVVQKTHPMPMGVGGGTMSPMENSRWSIDGALLPGHESASTAAALPFWSLKSRVRKLGKAVHWDNLSFCIKVMGADRRRGIVKEALDFIARPTPASVLKVLWTMLWRKHNQSTGLVDSMFFHYIVDKAPWPGVHGLITSWYSSISAALFTFPVFSSSPSWSSSPTLLASEGKVDVQHIFRGKTPPGCAVWPL</sequence>
<gene>
    <name evidence="1" type="ORF">CERZMDRAFT_101857</name>
</gene>
<evidence type="ECO:0000313" key="1">
    <source>
        <dbReference type="EMBL" id="KAF2208012.1"/>
    </source>
</evidence>
<reference evidence="1" key="1">
    <citation type="journal article" date="2020" name="Stud. Mycol.">
        <title>101 Dothideomycetes genomes: a test case for predicting lifestyles and emergence of pathogens.</title>
        <authorList>
            <person name="Haridas S."/>
            <person name="Albert R."/>
            <person name="Binder M."/>
            <person name="Bloem J."/>
            <person name="Labutti K."/>
            <person name="Salamov A."/>
            <person name="Andreopoulos B."/>
            <person name="Baker S."/>
            <person name="Barry K."/>
            <person name="Bills G."/>
            <person name="Bluhm B."/>
            <person name="Cannon C."/>
            <person name="Castanera R."/>
            <person name="Culley D."/>
            <person name="Daum C."/>
            <person name="Ezra D."/>
            <person name="Gonzalez J."/>
            <person name="Henrissat B."/>
            <person name="Kuo A."/>
            <person name="Liang C."/>
            <person name="Lipzen A."/>
            <person name="Lutzoni F."/>
            <person name="Magnuson J."/>
            <person name="Mondo S."/>
            <person name="Nolan M."/>
            <person name="Ohm R."/>
            <person name="Pangilinan J."/>
            <person name="Park H.-J."/>
            <person name="Ramirez L."/>
            <person name="Alfaro M."/>
            <person name="Sun H."/>
            <person name="Tritt A."/>
            <person name="Yoshinaga Y."/>
            <person name="Zwiers L.-H."/>
            <person name="Turgeon B."/>
            <person name="Goodwin S."/>
            <person name="Spatafora J."/>
            <person name="Crous P."/>
            <person name="Grigoriev I."/>
        </authorList>
    </citation>
    <scope>NUCLEOTIDE SEQUENCE</scope>
    <source>
        <strain evidence="1">SCOH1-5</strain>
    </source>
</reference>
<dbReference type="Proteomes" id="UP000799539">
    <property type="component" value="Unassembled WGS sequence"/>
</dbReference>
<dbReference type="AlphaFoldDB" id="A0A6A6F2I9"/>
<accession>A0A6A6F2I9</accession>
<evidence type="ECO:0000313" key="2">
    <source>
        <dbReference type="Proteomes" id="UP000799539"/>
    </source>
</evidence>
<organism evidence="1 2">
    <name type="scientific">Cercospora zeae-maydis SCOH1-5</name>
    <dbReference type="NCBI Taxonomy" id="717836"/>
    <lineage>
        <taxon>Eukaryota</taxon>
        <taxon>Fungi</taxon>
        <taxon>Dikarya</taxon>
        <taxon>Ascomycota</taxon>
        <taxon>Pezizomycotina</taxon>
        <taxon>Dothideomycetes</taxon>
        <taxon>Dothideomycetidae</taxon>
        <taxon>Mycosphaerellales</taxon>
        <taxon>Mycosphaerellaceae</taxon>
        <taxon>Cercospora</taxon>
    </lineage>
</organism>
<dbReference type="EMBL" id="ML992698">
    <property type="protein sequence ID" value="KAF2208012.1"/>
    <property type="molecule type" value="Genomic_DNA"/>
</dbReference>
<keyword evidence="2" id="KW-1185">Reference proteome</keyword>